<evidence type="ECO:0000256" key="1">
    <source>
        <dbReference type="ARBA" id="ARBA00022729"/>
    </source>
</evidence>
<name>A0ABD1MNW2_9FABA</name>
<sequence length="131" mass="14565">MGKCVFSLLIMMLLCPSLIATMVASSSINEKERQALIHSGWWANYRNISDHCHWNGISCNERGSVTAIDGTVLKIPPSKELRRIQNLNFTAFPSLVKLNLYGMDLTGTIPQQITTLTNLTVLDLSINHLHG</sequence>
<feature type="chain" id="PRO_5044782249" description="Leucine-rich repeat-containing N-terminal plant-type domain-containing protein" evidence="2">
    <location>
        <begin position="21"/>
        <end position="131"/>
    </location>
</feature>
<reference evidence="3 4" key="1">
    <citation type="submission" date="2024-08" db="EMBL/GenBank/DDBJ databases">
        <title>Insights into the chromosomal genome structure of Flemingia macrophylla.</title>
        <authorList>
            <person name="Ding Y."/>
            <person name="Zhao Y."/>
            <person name="Bi W."/>
            <person name="Wu M."/>
            <person name="Zhao G."/>
            <person name="Gong Y."/>
            <person name="Li W."/>
            <person name="Zhang P."/>
        </authorList>
    </citation>
    <scope>NUCLEOTIDE SEQUENCE [LARGE SCALE GENOMIC DNA]</scope>
    <source>
        <strain evidence="3">DYQJB</strain>
        <tissue evidence="3">Leaf</tissue>
    </source>
</reference>
<protein>
    <recommendedName>
        <fullName evidence="5">Leucine-rich repeat-containing N-terminal plant-type domain-containing protein</fullName>
    </recommendedName>
</protein>
<organism evidence="3 4">
    <name type="scientific">Flemingia macrophylla</name>
    <dbReference type="NCBI Taxonomy" id="520843"/>
    <lineage>
        <taxon>Eukaryota</taxon>
        <taxon>Viridiplantae</taxon>
        <taxon>Streptophyta</taxon>
        <taxon>Embryophyta</taxon>
        <taxon>Tracheophyta</taxon>
        <taxon>Spermatophyta</taxon>
        <taxon>Magnoliopsida</taxon>
        <taxon>eudicotyledons</taxon>
        <taxon>Gunneridae</taxon>
        <taxon>Pentapetalae</taxon>
        <taxon>rosids</taxon>
        <taxon>fabids</taxon>
        <taxon>Fabales</taxon>
        <taxon>Fabaceae</taxon>
        <taxon>Papilionoideae</taxon>
        <taxon>50 kb inversion clade</taxon>
        <taxon>NPAAA clade</taxon>
        <taxon>indigoferoid/millettioid clade</taxon>
        <taxon>Phaseoleae</taxon>
        <taxon>Flemingia</taxon>
    </lineage>
</organism>
<evidence type="ECO:0000256" key="2">
    <source>
        <dbReference type="SAM" id="SignalP"/>
    </source>
</evidence>
<dbReference type="EMBL" id="JBGMDY010000004">
    <property type="protein sequence ID" value="KAL2337492.1"/>
    <property type="molecule type" value="Genomic_DNA"/>
</dbReference>
<dbReference type="Proteomes" id="UP001603857">
    <property type="component" value="Unassembled WGS sequence"/>
</dbReference>
<dbReference type="AlphaFoldDB" id="A0ABD1MNW2"/>
<evidence type="ECO:0000313" key="3">
    <source>
        <dbReference type="EMBL" id="KAL2337492.1"/>
    </source>
</evidence>
<proteinExistence type="predicted"/>
<accession>A0ABD1MNW2</accession>
<evidence type="ECO:0008006" key="5">
    <source>
        <dbReference type="Google" id="ProtNLM"/>
    </source>
</evidence>
<dbReference type="Gene3D" id="3.80.10.10">
    <property type="entry name" value="Ribonuclease Inhibitor"/>
    <property type="match status" value="1"/>
</dbReference>
<dbReference type="InterPro" id="IPR032675">
    <property type="entry name" value="LRR_dom_sf"/>
</dbReference>
<gene>
    <name evidence="3" type="ORF">Fmac_011938</name>
</gene>
<keyword evidence="4" id="KW-1185">Reference proteome</keyword>
<comment type="caution">
    <text evidence="3">The sequence shown here is derived from an EMBL/GenBank/DDBJ whole genome shotgun (WGS) entry which is preliminary data.</text>
</comment>
<dbReference type="SUPFAM" id="SSF52058">
    <property type="entry name" value="L domain-like"/>
    <property type="match status" value="1"/>
</dbReference>
<dbReference type="PANTHER" id="PTHR47988">
    <property type="entry name" value="SOMATIC EMBRYOGENESIS RECEPTOR KINASE 1"/>
    <property type="match status" value="1"/>
</dbReference>
<feature type="signal peptide" evidence="2">
    <location>
        <begin position="1"/>
        <end position="20"/>
    </location>
</feature>
<evidence type="ECO:0000313" key="4">
    <source>
        <dbReference type="Proteomes" id="UP001603857"/>
    </source>
</evidence>
<keyword evidence="1 2" id="KW-0732">Signal</keyword>